<reference evidence="2" key="1">
    <citation type="submission" date="2021-02" db="EMBL/GenBank/DDBJ databases">
        <authorList>
            <person name="Nowell W R."/>
        </authorList>
    </citation>
    <scope>NUCLEOTIDE SEQUENCE</scope>
</reference>
<protein>
    <submittedName>
        <fullName evidence="2">Uncharacterized protein</fullName>
    </submittedName>
</protein>
<evidence type="ECO:0000313" key="3">
    <source>
        <dbReference type="Proteomes" id="UP000676336"/>
    </source>
</evidence>
<dbReference type="AlphaFoldDB" id="A0A8S3E0B1"/>
<organism evidence="2 3">
    <name type="scientific">Rotaria magnacalcarata</name>
    <dbReference type="NCBI Taxonomy" id="392030"/>
    <lineage>
        <taxon>Eukaryota</taxon>
        <taxon>Metazoa</taxon>
        <taxon>Spiralia</taxon>
        <taxon>Gnathifera</taxon>
        <taxon>Rotifera</taxon>
        <taxon>Eurotatoria</taxon>
        <taxon>Bdelloidea</taxon>
        <taxon>Philodinida</taxon>
        <taxon>Philodinidae</taxon>
        <taxon>Rotaria</taxon>
    </lineage>
</organism>
<evidence type="ECO:0000256" key="1">
    <source>
        <dbReference type="SAM" id="MobiDB-lite"/>
    </source>
</evidence>
<proteinExistence type="predicted"/>
<gene>
    <name evidence="2" type="ORF">SMN809_LOCUS59353</name>
</gene>
<accession>A0A8S3E0B1</accession>
<comment type="caution">
    <text evidence="2">The sequence shown here is derived from an EMBL/GenBank/DDBJ whole genome shotgun (WGS) entry which is preliminary data.</text>
</comment>
<dbReference type="EMBL" id="CAJOBI010226095">
    <property type="protein sequence ID" value="CAF5053492.1"/>
    <property type="molecule type" value="Genomic_DNA"/>
</dbReference>
<name>A0A8S3E0B1_9BILA</name>
<dbReference type="Proteomes" id="UP000676336">
    <property type="component" value="Unassembled WGS sequence"/>
</dbReference>
<feature type="region of interest" description="Disordered" evidence="1">
    <location>
        <begin position="1"/>
        <end position="39"/>
    </location>
</feature>
<feature type="compositionally biased region" description="Pro residues" evidence="1">
    <location>
        <begin position="1"/>
        <end position="14"/>
    </location>
</feature>
<evidence type="ECO:0000313" key="2">
    <source>
        <dbReference type="EMBL" id="CAF5053492.1"/>
    </source>
</evidence>
<feature type="compositionally biased region" description="Pro residues" evidence="1">
    <location>
        <begin position="26"/>
        <end position="37"/>
    </location>
</feature>
<sequence>MDVQLPPPPPPLPPAFFAETTTPQITIPPPPPPPFPPSESVITTTAPPTTTAAPQTQERIWLHPWTATEMRQQASQWTLAGDAGLLLSLEQFSDKLVQRADAIQQHLNQTVNAVKSTHTRVQNCLNEFTSLANTQFIENRVYDEDETINAKASKKDEQSTVSTKILLTNIFIKNRNPNNRRRVGK</sequence>